<feature type="domain" description="SLH" evidence="3">
    <location>
        <begin position="245"/>
        <end position="308"/>
    </location>
</feature>
<dbReference type="InterPro" id="IPR051465">
    <property type="entry name" value="Cell_Envelope_Struct_Comp"/>
</dbReference>
<proteinExistence type="predicted"/>
<feature type="domain" description="SLH" evidence="3">
    <location>
        <begin position="181"/>
        <end position="244"/>
    </location>
</feature>
<gene>
    <name evidence="4" type="ORF">LKE05_13890</name>
</gene>
<dbReference type="Proteomes" id="UP001198242">
    <property type="component" value="Unassembled WGS sequence"/>
</dbReference>
<feature type="chain" id="PRO_5042084828" evidence="2">
    <location>
        <begin position="26"/>
        <end position="391"/>
    </location>
</feature>
<keyword evidence="2" id="KW-0732">Signal</keyword>
<feature type="domain" description="SLH" evidence="3">
    <location>
        <begin position="309"/>
        <end position="367"/>
    </location>
</feature>
<evidence type="ECO:0000256" key="1">
    <source>
        <dbReference type="ARBA" id="ARBA00022737"/>
    </source>
</evidence>
<name>A0AAE3E1H6_9FIRM</name>
<dbReference type="PROSITE" id="PS51272">
    <property type="entry name" value="SLH"/>
    <property type="match status" value="3"/>
</dbReference>
<dbReference type="PANTHER" id="PTHR43308">
    <property type="entry name" value="OUTER MEMBRANE PROTEIN ALPHA-RELATED"/>
    <property type="match status" value="1"/>
</dbReference>
<dbReference type="Pfam" id="PF00395">
    <property type="entry name" value="SLH"/>
    <property type="match status" value="3"/>
</dbReference>
<keyword evidence="1" id="KW-0677">Repeat</keyword>
<evidence type="ECO:0000313" key="5">
    <source>
        <dbReference type="Proteomes" id="UP001198242"/>
    </source>
</evidence>
<dbReference type="InterPro" id="IPR001119">
    <property type="entry name" value="SLH_dom"/>
</dbReference>
<dbReference type="PANTHER" id="PTHR43308:SF5">
    <property type="entry name" value="S-LAYER PROTEIN _ PEPTIDOGLYCAN ENDO-BETA-N-ACETYLGLUCOSAMINIDASE"/>
    <property type="match status" value="1"/>
</dbReference>
<protein>
    <submittedName>
        <fullName evidence="4">S-layer homology domain-containing protein</fullName>
    </submittedName>
</protein>
<evidence type="ECO:0000256" key="2">
    <source>
        <dbReference type="SAM" id="SignalP"/>
    </source>
</evidence>
<organism evidence="4 5">
    <name type="scientific">Hominilimicola fabiformis</name>
    <dbReference type="NCBI Taxonomy" id="2885356"/>
    <lineage>
        <taxon>Bacteria</taxon>
        <taxon>Bacillati</taxon>
        <taxon>Bacillota</taxon>
        <taxon>Clostridia</taxon>
        <taxon>Eubacteriales</taxon>
        <taxon>Oscillospiraceae</taxon>
        <taxon>Hominilimicola</taxon>
    </lineage>
</organism>
<accession>A0AAE3E1H6</accession>
<evidence type="ECO:0000259" key="3">
    <source>
        <dbReference type="PROSITE" id="PS51272"/>
    </source>
</evidence>
<keyword evidence="5" id="KW-1185">Reference proteome</keyword>
<dbReference type="AlphaFoldDB" id="A0AAE3E1H6"/>
<comment type="caution">
    <text evidence="4">The sequence shown here is derived from an EMBL/GenBank/DDBJ whole genome shotgun (WGS) entry which is preliminary data.</text>
</comment>
<sequence>MKNKITAVITAFVLLFSSLSFTAMADETNTVTPIPTITPAPTDDINITVDGKTLVKDVDYKLTYRDNINVGTATVVVTFIGNYSGQKEETFNIVRKKSSSSSSSKKDNTKVEVMQDNNVLLTTETSGDVNVTIPKNIEYNSVYKVIVTVKGVAQAYKDVEIKDKYGRTLRGRTDKNGIAYLQVVSDETPKPAVAITPTPTAQSSEIHKSYISGYDDNTFRPDGNITRAETAAILYRVLTNTKSGESISFSDIKESAWYYESVTAMSKAGIINGYTDGTFRPENQITRAEFVTMIMQNKTLTEFDKIPFTDVKSDLWSAKYIYSAYKAKYIDGYDDNTFKPNNPITRAEAVKIINSVLDRNDYRNEKNPFGDVSQNHWAYKQILEAAVEHTK</sequence>
<feature type="signal peptide" evidence="2">
    <location>
        <begin position="1"/>
        <end position="25"/>
    </location>
</feature>
<evidence type="ECO:0000313" key="4">
    <source>
        <dbReference type="EMBL" id="MCC2211873.1"/>
    </source>
</evidence>
<dbReference type="EMBL" id="JAJEQM010000033">
    <property type="protein sequence ID" value="MCC2211873.1"/>
    <property type="molecule type" value="Genomic_DNA"/>
</dbReference>
<dbReference type="RefSeq" id="WP_308457232.1">
    <property type="nucleotide sequence ID" value="NZ_JAJEQM010000033.1"/>
</dbReference>
<reference evidence="4 5" key="1">
    <citation type="submission" date="2021-10" db="EMBL/GenBank/DDBJ databases">
        <title>Anaerobic single-cell dispensing facilitates the cultivation of human gut bacteria.</title>
        <authorList>
            <person name="Afrizal A."/>
        </authorList>
    </citation>
    <scope>NUCLEOTIDE SEQUENCE [LARGE SCALE GENOMIC DNA]</scope>
    <source>
        <strain evidence="4 5">CLA-AA-H232</strain>
    </source>
</reference>